<dbReference type="Pfam" id="PF02518">
    <property type="entry name" value="HATPase_c"/>
    <property type="match status" value="1"/>
</dbReference>
<evidence type="ECO:0000256" key="8">
    <source>
        <dbReference type="ARBA" id="ARBA00023012"/>
    </source>
</evidence>
<accession>A0ABM7S2A6</accession>
<dbReference type="Proteomes" id="UP000825258">
    <property type="component" value="Chromosome"/>
</dbReference>
<protein>
    <recommendedName>
        <fullName evidence="2">histidine kinase</fullName>
        <ecNumber evidence="2">2.7.13.3</ecNumber>
    </recommendedName>
</protein>
<evidence type="ECO:0000259" key="12">
    <source>
        <dbReference type="Pfam" id="PF07730"/>
    </source>
</evidence>
<dbReference type="Gene3D" id="3.30.565.10">
    <property type="entry name" value="Histidine kinase-like ATPase, C-terminal domain"/>
    <property type="match status" value="1"/>
</dbReference>
<evidence type="ECO:0000313" key="13">
    <source>
        <dbReference type="EMBL" id="BCY27751.1"/>
    </source>
</evidence>
<keyword evidence="7" id="KW-0067">ATP-binding</keyword>
<dbReference type="Pfam" id="PF13181">
    <property type="entry name" value="TPR_8"/>
    <property type="match status" value="2"/>
</dbReference>
<keyword evidence="10" id="KW-0812">Transmembrane</keyword>
<dbReference type="SUPFAM" id="SSF48452">
    <property type="entry name" value="TPR-like"/>
    <property type="match status" value="2"/>
</dbReference>
<evidence type="ECO:0000259" key="11">
    <source>
        <dbReference type="Pfam" id="PF02518"/>
    </source>
</evidence>
<dbReference type="Pfam" id="PF07730">
    <property type="entry name" value="HisKA_3"/>
    <property type="match status" value="1"/>
</dbReference>
<keyword evidence="4" id="KW-0808">Transferase</keyword>
<dbReference type="Gene3D" id="1.20.5.1930">
    <property type="match status" value="1"/>
</dbReference>
<keyword evidence="6" id="KW-0418">Kinase</keyword>
<name>A0ABM7S2A6_9FLAO</name>
<keyword evidence="9" id="KW-0802">TPR repeat</keyword>
<dbReference type="CDD" id="cd16917">
    <property type="entry name" value="HATPase_UhpB-NarQ-NarX-like"/>
    <property type="match status" value="1"/>
</dbReference>
<keyword evidence="3" id="KW-0597">Phosphoprotein</keyword>
<dbReference type="InterPro" id="IPR011712">
    <property type="entry name" value="Sig_transdc_His_kin_sub3_dim/P"/>
</dbReference>
<dbReference type="InterPro" id="IPR050482">
    <property type="entry name" value="Sensor_HK_TwoCompSys"/>
</dbReference>
<keyword evidence="14" id="KW-1185">Reference proteome</keyword>
<dbReference type="PANTHER" id="PTHR24421:SF10">
    <property type="entry name" value="NITRATE_NITRITE SENSOR PROTEIN NARQ"/>
    <property type="match status" value="1"/>
</dbReference>
<reference evidence="13 14" key="1">
    <citation type="submission" date="2021-06" db="EMBL/GenBank/DDBJ databases">
        <title>Whole genome sequences of Flavobacterium sp. KK2020170 and assembly.</title>
        <authorList>
            <person name="Kitahara K."/>
            <person name="Miyoshi S."/>
            <person name="Uesaka K."/>
        </authorList>
    </citation>
    <scope>NUCLEOTIDE SEQUENCE [LARGE SCALE GENOMIC DNA]</scope>
    <source>
        <strain evidence="13 14">KK2020170</strain>
    </source>
</reference>
<dbReference type="PROSITE" id="PS50005">
    <property type="entry name" value="TPR"/>
    <property type="match status" value="1"/>
</dbReference>
<evidence type="ECO:0000256" key="9">
    <source>
        <dbReference type="PROSITE-ProRule" id="PRU00339"/>
    </source>
</evidence>
<dbReference type="PROSITE" id="PS50293">
    <property type="entry name" value="TPR_REGION"/>
    <property type="match status" value="1"/>
</dbReference>
<dbReference type="InterPro" id="IPR019734">
    <property type="entry name" value="TPR_rpt"/>
</dbReference>
<dbReference type="InterPro" id="IPR036890">
    <property type="entry name" value="HATPase_C_sf"/>
</dbReference>
<dbReference type="InterPro" id="IPR011990">
    <property type="entry name" value="TPR-like_helical_dom_sf"/>
</dbReference>
<evidence type="ECO:0000256" key="1">
    <source>
        <dbReference type="ARBA" id="ARBA00000085"/>
    </source>
</evidence>
<dbReference type="InterPro" id="IPR003594">
    <property type="entry name" value="HATPase_dom"/>
</dbReference>
<evidence type="ECO:0000256" key="7">
    <source>
        <dbReference type="ARBA" id="ARBA00022840"/>
    </source>
</evidence>
<keyword evidence="10" id="KW-1133">Transmembrane helix</keyword>
<sequence>MKYLLAFTLVLIFFSCKRDENNLPNSSKLENHFIEAYNLELNRDDRIKHVDSAYSIVNNKNERDSLQLKNIFKVANRYFTLLEYDNYFKVSKEALSLSKALKDTLQIAKAEYYIGDYYFYNFKNDSAYYYYLRAKDKYEKKTDKYNLAITTLHIARVLLFEKDFLGSEIETINALKIAQEINDNEIIHQCYDNLGRVLEGQKNYEKSIEYYFKSLEELKKSDKNINTGLLEVQAYNNIGHVYLNAKSYNRALNIYNKALEVKETKELHPGLYASVLSLYAYTNFKLKKDAINDFNEALKIRDSINDVAGKINSRIHLTEYYLEKKDTLNAKKLNQEAYQLAKESNYNKEVLTTLDFFTKIEPKKGLQYAQEYIKLSDSLQEQERNTRNKLARIEFETDQIIIEKEAITNKLSTIVLVFLVLFSIGSLLYIVLYLRSRQKQLVFAHQQQQANEKIYQMMIEQQVKIDEARNSEKKRIARELHDGVMNKLASTRLNLFVLNKRTDEETIQKCLPHINEIQNIEKEVRSIAHELTAESYTNNNFKNILVDFLEKQKPLTESNLVYNIDENIPWETIETKIKMNLYRILQEALFNTNKYAEAKNISIEFIKNENSLLVNISDDGKGFDTSKKKKGIGIKNMQERADDINAEFKLKSGPNKGTQISLVLNKIY</sequence>
<keyword evidence="5" id="KW-0547">Nucleotide-binding</keyword>
<dbReference type="SUPFAM" id="SSF55874">
    <property type="entry name" value="ATPase domain of HSP90 chaperone/DNA topoisomerase II/histidine kinase"/>
    <property type="match status" value="1"/>
</dbReference>
<dbReference type="SMART" id="SM00028">
    <property type="entry name" value="TPR"/>
    <property type="match status" value="2"/>
</dbReference>
<feature type="transmembrane region" description="Helical" evidence="10">
    <location>
        <begin position="411"/>
        <end position="434"/>
    </location>
</feature>
<dbReference type="RefSeq" id="WP_221259356.1">
    <property type="nucleotide sequence ID" value="NZ_AP024749.1"/>
</dbReference>
<evidence type="ECO:0000256" key="2">
    <source>
        <dbReference type="ARBA" id="ARBA00012438"/>
    </source>
</evidence>
<feature type="repeat" description="TPR" evidence="9">
    <location>
        <begin position="232"/>
        <end position="265"/>
    </location>
</feature>
<proteinExistence type="predicted"/>
<dbReference type="Gene3D" id="1.25.40.10">
    <property type="entry name" value="Tetratricopeptide repeat domain"/>
    <property type="match status" value="1"/>
</dbReference>
<dbReference type="EC" id="2.7.13.3" evidence="2"/>
<feature type="domain" description="Signal transduction histidine kinase subgroup 3 dimerisation and phosphoacceptor" evidence="12">
    <location>
        <begin position="472"/>
        <end position="531"/>
    </location>
</feature>
<dbReference type="EMBL" id="AP024749">
    <property type="protein sequence ID" value="BCY27751.1"/>
    <property type="molecule type" value="Genomic_DNA"/>
</dbReference>
<dbReference type="PANTHER" id="PTHR24421">
    <property type="entry name" value="NITRATE/NITRITE SENSOR PROTEIN NARX-RELATED"/>
    <property type="match status" value="1"/>
</dbReference>
<keyword evidence="8" id="KW-0902">Two-component regulatory system</keyword>
<comment type="catalytic activity">
    <reaction evidence="1">
        <text>ATP + protein L-histidine = ADP + protein N-phospho-L-histidine.</text>
        <dbReference type="EC" id="2.7.13.3"/>
    </reaction>
</comment>
<feature type="domain" description="Histidine kinase/HSP90-like ATPase" evidence="11">
    <location>
        <begin position="580"/>
        <end position="664"/>
    </location>
</feature>
<organism evidence="13 14">
    <name type="scientific">Flavobacterium okayamense</name>
    <dbReference type="NCBI Taxonomy" id="2830782"/>
    <lineage>
        <taxon>Bacteria</taxon>
        <taxon>Pseudomonadati</taxon>
        <taxon>Bacteroidota</taxon>
        <taxon>Flavobacteriia</taxon>
        <taxon>Flavobacteriales</taxon>
        <taxon>Flavobacteriaceae</taxon>
        <taxon>Flavobacterium</taxon>
    </lineage>
</organism>
<keyword evidence="10" id="KW-0472">Membrane</keyword>
<evidence type="ECO:0000256" key="5">
    <source>
        <dbReference type="ARBA" id="ARBA00022741"/>
    </source>
</evidence>
<evidence type="ECO:0000256" key="10">
    <source>
        <dbReference type="SAM" id="Phobius"/>
    </source>
</evidence>
<evidence type="ECO:0000256" key="6">
    <source>
        <dbReference type="ARBA" id="ARBA00022777"/>
    </source>
</evidence>
<evidence type="ECO:0000256" key="3">
    <source>
        <dbReference type="ARBA" id="ARBA00022553"/>
    </source>
</evidence>
<gene>
    <name evidence="13" type="ORF">KK2020170_06190</name>
</gene>
<dbReference type="PROSITE" id="PS51257">
    <property type="entry name" value="PROKAR_LIPOPROTEIN"/>
    <property type="match status" value="1"/>
</dbReference>
<evidence type="ECO:0000256" key="4">
    <source>
        <dbReference type="ARBA" id="ARBA00022679"/>
    </source>
</evidence>
<evidence type="ECO:0000313" key="14">
    <source>
        <dbReference type="Proteomes" id="UP000825258"/>
    </source>
</evidence>